<dbReference type="Proteomes" id="UP000051220">
    <property type="component" value="Unassembled WGS sequence"/>
</dbReference>
<feature type="transmembrane region" description="Helical" evidence="7">
    <location>
        <begin position="274"/>
        <end position="294"/>
    </location>
</feature>
<evidence type="ECO:0000256" key="5">
    <source>
        <dbReference type="ARBA" id="ARBA00022989"/>
    </source>
</evidence>
<dbReference type="InterPro" id="IPR017475">
    <property type="entry name" value="EPS_sugar_tfrase"/>
</dbReference>
<proteinExistence type="inferred from homology"/>
<comment type="caution">
    <text evidence="9">The sequence shown here is derived from an EMBL/GenBank/DDBJ whole genome shotgun (WGS) entry which is preliminary data.</text>
</comment>
<dbReference type="GO" id="GO:0016780">
    <property type="term" value="F:phosphotransferase activity, for other substituted phosphate groups"/>
    <property type="evidence" value="ECO:0007669"/>
    <property type="project" value="TreeGrafter"/>
</dbReference>
<feature type="transmembrane region" description="Helical" evidence="7">
    <location>
        <begin position="88"/>
        <end position="106"/>
    </location>
</feature>
<evidence type="ECO:0000313" key="9">
    <source>
        <dbReference type="EMBL" id="KRP32528.1"/>
    </source>
</evidence>
<keyword evidence="5 7" id="KW-1133">Transmembrane helix</keyword>
<gene>
    <name evidence="9" type="ORF">ABS33_06335</name>
</gene>
<dbReference type="Pfam" id="PF02397">
    <property type="entry name" value="Bac_transf"/>
    <property type="match status" value="1"/>
</dbReference>
<evidence type="ECO:0000256" key="6">
    <source>
        <dbReference type="ARBA" id="ARBA00023136"/>
    </source>
</evidence>
<feature type="domain" description="Bacterial sugar transferase" evidence="8">
    <location>
        <begin position="268"/>
        <end position="457"/>
    </location>
</feature>
<dbReference type="NCBIfam" id="TIGR03025">
    <property type="entry name" value="EPS_sugtrans"/>
    <property type="match status" value="1"/>
</dbReference>
<keyword evidence="6 7" id="KW-0472">Membrane</keyword>
<keyword evidence="4 7" id="KW-0812">Transmembrane</keyword>
<feature type="transmembrane region" description="Helical" evidence="7">
    <location>
        <begin position="51"/>
        <end position="68"/>
    </location>
</feature>
<feature type="transmembrane region" description="Helical" evidence="7">
    <location>
        <begin position="12"/>
        <end position="31"/>
    </location>
</feature>
<comment type="similarity">
    <text evidence="2">Belongs to the bacterial sugar transferase family.</text>
</comment>
<sequence>MLLNDHRHSRVALQLIDGLLAFSALFLAYWIRIQLLPAALPIESREIGDSFIYLPYALLMAVATPIVLERRGFYRHLALSSSGRIASLLEVALILFLLAISLIFFFKESPSRLVFLFFVPTLTLTLFLRQTLLQKLRLFRKLNRKYSTNLILISDTEFGARRWPDLFSDSGSGIRVARHLNPAKTSLDEFVQILHDESAGIVLFEVESTNLAWATQAIQACEEEGVEAWLSTQFVGAKIAQAHFEEVLDQNLLVFRTTRAGAWQSILKMIFDRVASALLIILISPLLLLIWVAIRLESSGPAIFCQKRSGRHGAPFTMYKFRTMVTDAEMRQAELKAMNEMSGPVFKIKNDPRVTRVGAFLRFTSLDELPQLFNVFLGQMSLVGPRPLPTYETIAMTANAQRRRLSVAPGMTCLWQISGRNDVNDFSDWVRLDLEYIDQWSLWLDIQILFRTIPAVLFGRGAR</sequence>
<comment type="subcellular location">
    <subcellularLocation>
        <location evidence="1">Membrane</location>
        <topology evidence="1">Multi-pass membrane protein</topology>
    </subcellularLocation>
</comment>
<evidence type="ECO:0000256" key="7">
    <source>
        <dbReference type="SAM" id="Phobius"/>
    </source>
</evidence>
<feature type="transmembrane region" description="Helical" evidence="7">
    <location>
        <begin position="112"/>
        <end position="132"/>
    </location>
</feature>
<organism evidence="9 10">
    <name type="scientific">Verrucomicrobia subdivision 6 bacterium BACL9 MAG-120924-bin69</name>
    <dbReference type="NCBI Taxonomy" id="1655635"/>
    <lineage>
        <taxon>Bacteria</taxon>
        <taxon>Pseudomonadati</taxon>
        <taxon>Verrucomicrobiota</taxon>
        <taxon>Verrucomicrobiia</taxon>
        <taxon>Verrucomicrobiales</taxon>
        <taxon>Verrucomicrobia subdivision 6</taxon>
    </lineage>
</organism>
<dbReference type="EMBL" id="LIDN01000240">
    <property type="protein sequence ID" value="KRP32528.1"/>
    <property type="molecule type" value="Genomic_DNA"/>
</dbReference>
<dbReference type="PANTHER" id="PTHR30576">
    <property type="entry name" value="COLANIC BIOSYNTHESIS UDP-GLUCOSE LIPID CARRIER TRANSFERASE"/>
    <property type="match status" value="1"/>
</dbReference>
<dbReference type="GO" id="GO:0016020">
    <property type="term" value="C:membrane"/>
    <property type="evidence" value="ECO:0007669"/>
    <property type="project" value="UniProtKB-SubCell"/>
</dbReference>
<dbReference type="PANTHER" id="PTHR30576:SF10">
    <property type="entry name" value="SLL5057 PROTEIN"/>
    <property type="match status" value="1"/>
</dbReference>
<keyword evidence="3" id="KW-0808">Transferase</keyword>
<dbReference type="InterPro" id="IPR003362">
    <property type="entry name" value="Bact_transf"/>
</dbReference>
<evidence type="ECO:0000256" key="2">
    <source>
        <dbReference type="ARBA" id="ARBA00006464"/>
    </source>
</evidence>
<reference evidence="9 10" key="1">
    <citation type="submission" date="2015-10" db="EMBL/GenBank/DDBJ databases">
        <title>Metagenome-Assembled Genomes uncover a global brackish microbiome.</title>
        <authorList>
            <person name="Hugerth L.W."/>
            <person name="Larsson J."/>
            <person name="Alneberg J."/>
            <person name="Lindh M.V."/>
            <person name="Legrand C."/>
            <person name="Pinhassi J."/>
            <person name="Andersson A.F."/>
        </authorList>
    </citation>
    <scope>NUCLEOTIDE SEQUENCE [LARGE SCALE GENOMIC DNA]</scope>
    <source>
        <strain evidence="9">BACL9 MAG-120924-bin69</strain>
    </source>
</reference>
<protein>
    <recommendedName>
        <fullName evidence="8">Bacterial sugar transferase domain-containing protein</fullName>
    </recommendedName>
</protein>
<dbReference type="AlphaFoldDB" id="A0A0R2X939"/>
<evidence type="ECO:0000313" key="10">
    <source>
        <dbReference type="Proteomes" id="UP000051220"/>
    </source>
</evidence>
<name>A0A0R2X939_9BACT</name>
<evidence type="ECO:0000256" key="4">
    <source>
        <dbReference type="ARBA" id="ARBA00022692"/>
    </source>
</evidence>
<accession>A0A0R2X939</accession>
<evidence type="ECO:0000256" key="3">
    <source>
        <dbReference type="ARBA" id="ARBA00022679"/>
    </source>
</evidence>
<evidence type="ECO:0000256" key="1">
    <source>
        <dbReference type="ARBA" id="ARBA00004141"/>
    </source>
</evidence>
<evidence type="ECO:0000259" key="8">
    <source>
        <dbReference type="Pfam" id="PF02397"/>
    </source>
</evidence>